<comment type="caution">
    <text evidence="12">The sequence shown here is derived from an EMBL/GenBank/DDBJ whole genome shotgun (WGS) entry which is preliminary data.</text>
</comment>
<dbReference type="Pfam" id="PF05270">
    <property type="entry name" value="AbfB"/>
    <property type="match status" value="1"/>
</dbReference>
<feature type="domain" description="Ig-like" evidence="11">
    <location>
        <begin position="532"/>
        <end position="597"/>
    </location>
</feature>
<accession>A0A4U8Q258</accession>
<evidence type="ECO:0000256" key="9">
    <source>
        <dbReference type="SAM" id="SignalP"/>
    </source>
</evidence>
<keyword evidence="3" id="KW-0378">Hydrolase</keyword>
<protein>
    <submittedName>
        <fullName evidence="12">Xylosidase/arabinosidase</fullName>
    </submittedName>
</protein>
<sequence length="748" mass="82505" precursor="true">MKKKVMAGILTASILLQAGIVPGMELKSMAAGNTVPKETVVEKSTLGNPILGFDDQENLTYGGDPSVLVDGDTVYLYVGHDVAQNESYVMPNYLCYSTQDMENWQYEGVMMDMTDVSWGDNNSAWAGQVMTHNGKYYMYFCSWDNTAWGKQSIGVAVSDSPTGPFRDIGYSMIKGYVTEPETSTWNDIDPTAWIETDENGEEHIYLSWGNGLLYLCELNQDMISVKDQNQDGKITMGDDIWQQTIEGMDYTYTEAPYLYRQQDEGGNYYGPYYLFFAANWREGMAYCTTDDLTDGKWNFGGLLMPPTATSNTNHPAVFDFKGKTYFIYHNGSLPHGSGFRRSVCVEEFSIQADGSIDMIQETSTGLTGKVSRIYDYSGVPVAHENFVNSWNDGDYPISASVMTSLSAEIEDASWEIVPGKADKTKESYVSIESYNKPGLYLSAKGEETVLTQDTYGTAQEADNMTFRTLEGFAGYGVTLESVAKPGYYLACEDGKLVLQTNPNEKQCTFVIDTDADKKPEEQAKLSGIRVLKTKRTYLAGDTLNTNDLQVMACYTDGSRKKVTGFSTNASALDMKTSGEKPLKVSYTDQGTTASADIKILVEQKPSASSGQETPKPVQPQKTIPKKGAAYTSGGLKYKVTKSAARNGTVSVTGTSKKNPSSIKIPAQVKINGYAFKVTSIQSKAFYKKTKVKTVTMGKNIKSIGKNAFKNINKKAVFKIPSSRYKTINKLITAKTGFEKKTMKLKKIS</sequence>
<dbReference type="EMBL" id="QGQD01000083">
    <property type="protein sequence ID" value="TLC98819.1"/>
    <property type="molecule type" value="Genomic_DNA"/>
</dbReference>
<dbReference type="InterPro" id="IPR022038">
    <property type="entry name" value="Ig-like_bact"/>
</dbReference>
<dbReference type="Pfam" id="PF04616">
    <property type="entry name" value="Glyco_hydro_43"/>
    <property type="match status" value="1"/>
</dbReference>
<dbReference type="Gene3D" id="2.115.10.20">
    <property type="entry name" value="Glycosyl hydrolase domain, family 43"/>
    <property type="match status" value="1"/>
</dbReference>
<evidence type="ECO:0000256" key="1">
    <source>
        <dbReference type="ARBA" id="ARBA00009865"/>
    </source>
</evidence>
<dbReference type="InterPro" id="IPR032675">
    <property type="entry name" value="LRR_dom_sf"/>
</dbReference>
<name>A0A4U8Q258_9FIRM</name>
<evidence type="ECO:0000313" key="12">
    <source>
        <dbReference type="EMBL" id="TLC98819.1"/>
    </source>
</evidence>
<dbReference type="PANTHER" id="PTHR43772">
    <property type="entry name" value="ENDO-1,4-BETA-XYLANASE"/>
    <property type="match status" value="1"/>
</dbReference>
<reference evidence="12 13" key="1">
    <citation type="journal article" date="2019" name="Anaerobe">
        <title>Detection of Robinsoniella peoriensis in multiple bone samples of a trauma patient.</title>
        <authorList>
            <person name="Schrottner P."/>
            <person name="Hartwich K."/>
            <person name="Bunk B."/>
            <person name="Schober I."/>
            <person name="Helbig S."/>
            <person name="Rudolph W.W."/>
            <person name="Gunzer F."/>
        </authorList>
    </citation>
    <scope>NUCLEOTIDE SEQUENCE [LARGE SCALE GENOMIC DNA]</scope>
    <source>
        <strain evidence="12 13">DSM 106044</strain>
    </source>
</reference>
<evidence type="ECO:0000256" key="2">
    <source>
        <dbReference type="ARBA" id="ARBA00022651"/>
    </source>
</evidence>
<keyword evidence="2" id="KW-0624">Polysaccharide degradation</keyword>
<dbReference type="Gene3D" id="2.80.10.50">
    <property type="match status" value="1"/>
</dbReference>
<organism evidence="12 13">
    <name type="scientific">Robinsoniella peoriensis</name>
    <dbReference type="NCBI Taxonomy" id="180332"/>
    <lineage>
        <taxon>Bacteria</taxon>
        <taxon>Bacillati</taxon>
        <taxon>Bacillota</taxon>
        <taxon>Clostridia</taxon>
        <taxon>Lachnospirales</taxon>
        <taxon>Lachnospiraceae</taxon>
        <taxon>Robinsoniella</taxon>
    </lineage>
</organism>
<evidence type="ECO:0000259" key="11">
    <source>
        <dbReference type="Pfam" id="PF07523"/>
    </source>
</evidence>
<gene>
    <name evidence="12" type="primary">xsa</name>
    <name evidence="12" type="ORF">DSM106044_04353</name>
</gene>
<keyword evidence="5" id="KW-0326">Glycosidase</keyword>
<dbReference type="GO" id="GO:0046373">
    <property type="term" value="P:L-arabinose metabolic process"/>
    <property type="evidence" value="ECO:0007669"/>
    <property type="project" value="InterPro"/>
</dbReference>
<dbReference type="PANTHER" id="PTHR43772:SF2">
    <property type="entry name" value="PUTATIVE (AFU_ORTHOLOGUE AFUA_2G04480)-RELATED"/>
    <property type="match status" value="1"/>
</dbReference>
<comment type="similarity">
    <text evidence="1">Belongs to the glycosyl hydrolase 43 family.</text>
</comment>
<proteinExistence type="inferred from homology"/>
<dbReference type="InterPro" id="IPR026906">
    <property type="entry name" value="LRR_5"/>
</dbReference>
<dbReference type="STRING" id="180332.GCA_000797495_02086"/>
<dbReference type="SUPFAM" id="SSF75005">
    <property type="entry name" value="Arabinanase/levansucrase/invertase"/>
    <property type="match status" value="1"/>
</dbReference>
<dbReference type="Pfam" id="PF13306">
    <property type="entry name" value="LRR_5"/>
    <property type="match status" value="1"/>
</dbReference>
<feature type="active site" description="Proton donor" evidence="6">
    <location>
        <position position="254"/>
    </location>
</feature>
<dbReference type="GO" id="GO:0046556">
    <property type="term" value="F:alpha-L-arabinofuranosidase activity"/>
    <property type="evidence" value="ECO:0007669"/>
    <property type="project" value="InterPro"/>
</dbReference>
<dbReference type="InterPro" id="IPR023296">
    <property type="entry name" value="Glyco_hydro_beta-prop_sf"/>
</dbReference>
<dbReference type="SUPFAM" id="SSF110221">
    <property type="entry name" value="AbfB domain"/>
    <property type="match status" value="1"/>
</dbReference>
<keyword evidence="4" id="KW-0119">Carbohydrate metabolism</keyword>
<keyword evidence="2" id="KW-0858">Xylan degradation</keyword>
<keyword evidence="9" id="KW-0732">Signal</keyword>
<feature type="domain" description="Alpha-L-arabinofuranosidase B arabinose-binding" evidence="10">
    <location>
        <begin position="403"/>
        <end position="503"/>
    </location>
</feature>
<dbReference type="InterPro" id="IPR036195">
    <property type="entry name" value="AbfB_ABD_sf"/>
</dbReference>
<dbReference type="AlphaFoldDB" id="A0A4U8Q258"/>
<dbReference type="InterPro" id="IPR007934">
    <property type="entry name" value="AbfB_ABD"/>
</dbReference>
<evidence type="ECO:0000256" key="4">
    <source>
        <dbReference type="ARBA" id="ARBA00023277"/>
    </source>
</evidence>
<evidence type="ECO:0000256" key="7">
    <source>
        <dbReference type="PIRSR" id="PIRSR606710-2"/>
    </source>
</evidence>
<evidence type="ECO:0000256" key="3">
    <source>
        <dbReference type="ARBA" id="ARBA00022801"/>
    </source>
</evidence>
<evidence type="ECO:0000256" key="6">
    <source>
        <dbReference type="PIRSR" id="PIRSR606710-1"/>
    </source>
</evidence>
<evidence type="ECO:0000256" key="5">
    <source>
        <dbReference type="ARBA" id="ARBA00023295"/>
    </source>
</evidence>
<feature type="chain" id="PRO_5039676222" evidence="9">
    <location>
        <begin position="19"/>
        <end position="748"/>
    </location>
</feature>
<dbReference type="Pfam" id="PF07523">
    <property type="entry name" value="Big_3"/>
    <property type="match status" value="1"/>
</dbReference>
<evidence type="ECO:0000259" key="10">
    <source>
        <dbReference type="Pfam" id="PF05270"/>
    </source>
</evidence>
<evidence type="ECO:0000256" key="8">
    <source>
        <dbReference type="SAM" id="MobiDB-lite"/>
    </source>
</evidence>
<keyword evidence="13" id="KW-1185">Reference proteome</keyword>
<dbReference type="InterPro" id="IPR052176">
    <property type="entry name" value="Glycosyl_Hydrlase_43_Enz"/>
</dbReference>
<dbReference type="InterPro" id="IPR006710">
    <property type="entry name" value="Glyco_hydro_43"/>
</dbReference>
<feature type="signal peptide" evidence="9">
    <location>
        <begin position="1"/>
        <end position="18"/>
    </location>
</feature>
<dbReference type="RefSeq" id="WP_138003655.1">
    <property type="nucleotide sequence ID" value="NZ_QGQD01000083.1"/>
</dbReference>
<dbReference type="Proteomes" id="UP000306509">
    <property type="component" value="Unassembled WGS sequence"/>
</dbReference>
<feature type="site" description="Important for catalytic activity, responsible for pKa modulation of the active site Glu and correct orientation of both the proton donor and substrate" evidence="7">
    <location>
        <position position="189"/>
    </location>
</feature>
<feature type="active site" description="Proton acceptor" evidence="6">
    <location>
        <position position="64"/>
    </location>
</feature>
<feature type="region of interest" description="Disordered" evidence="8">
    <location>
        <begin position="604"/>
        <end position="628"/>
    </location>
</feature>
<evidence type="ECO:0000313" key="13">
    <source>
        <dbReference type="Proteomes" id="UP000306509"/>
    </source>
</evidence>
<dbReference type="GO" id="GO:0045493">
    <property type="term" value="P:xylan catabolic process"/>
    <property type="evidence" value="ECO:0007669"/>
    <property type="project" value="UniProtKB-KW"/>
</dbReference>
<dbReference type="Gene3D" id="2.60.40.3630">
    <property type="match status" value="1"/>
</dbReference>
<dbReference type="Gene3D" id="3.80.10.10">
    <property type="entry name" value="Ribonuclease Inhibitor"/>
    <property type="match status" value="1"/>
</dbReference>